<organism evidence="3 4">
    <name type="scientific">Fictibacillus iocasae</name>
    <dbReference type="NCBI Taxonomy" id="2715437"/>
    <lineage>
        <taxon>Bacteria</taxon>
        <taxon>Bacillati</taxon>
        <taxon>Bacillota</taxon>
        <taxon>Bacilli</taxon>
        <taxon>Bacillales</taxon>
        <taxon>Fictibacillaceae</taxon>
        <taxon>Fictibacillus</taxon>
    </lineage>
</organism>
<dbReference type="RefSeq" id="WP_379748188.1">
    <property type="nucleotide sequence ID" value="NZ_JBHTCP010000013.1"/>
</dbReference>
<dbReference type="EMBL" id="JBHTCP010000013">
    <property type="protein sequence ID" value="MFC7371535.1"/>
    <property type="molecule type" value="Genomic_DNA"/>
</dbReference>
<dbReference type="Pfam" id="PF13028">
    <property type="entry name" value="DUF3889"/>
    <property type="match status" value="1"/>
</dbReference>
<keyword evidence="4" id="KW-1185">Reference proteome</keyword>
<feature type="signal peptide" evidence="2">
    <location>
        <begin position="1"/>
        <end position="19"/>
    </location>
</feature>
<feature type="region of interest" description="Disordered" evidence="1">
    <location>
        <begin position="23"/>
        <end position="54"/>
    </location>
</feature>
<evidence type="ECO:0000313" key="3">
    <source>
        <dbReference type="EMBL" id="MFC7371535.1"/>
    </source>
</evidence>
<feature type="compositionally biased region" description="Polar residues" evidence="1">
    <location>
        <begin position="30"/>
        <end position="53"/>
    </location>
</feature>
<sequence length="133" mass="14825">MFKKTAAVLCVLVLLAACGGKEPKTEESSQKLSKMNTGNYQEQLRTDVSSPPSGKNDYFHWGSIAVRETKKKYPDAQVKDYGYEGRDVNKDGSVIDSFNFNIMENNTKRVVRTSVLHEPGSSKALDVLFEEQG</sequence>
<protein>
    <submittedName>
        <fullName evidence="3">DUF3889 domain-containing protein</fullName>
    </submittedName>
</protein>
<dbReference type="Proteomes" id="UP001596549">
    <property type="component" value="Unassembled WGS sequence"/>
</dbReference>
<dbReference type="InterPro" id="IPR024987">
    <property type="entry name" value="DUF3889"/>
</dbReference>
<evidence type="ECO:0000256" key="2">
    <source>
        <dbReference type="SAM" id="SignalP"/>
    </source>
</evidence>
<evidence type="ECO:0000256" key="1">
    <source>
        <dbReference type="SAM" id="MobiDB-lite"/>
    </source>
</evidence>
<dbReference type="Gene3D" id="3.10.450.390">
    <property type="entry name" value="Protein of unknown function DUF3889"/>
    <property type="match status" value="1"/>
</dbReference>
<proteinExistence type="predicted"/>
<comment type="caution">
    <text evidence="3">The sequence shown here is derived from an EMBL/GenBank/DDBJ whole genome shotgun (WGS) entry which is preliminary data.</text>
</comment>
<accession>A0ABW2NQ37</accession>
<feature type="chain" id="PRO_5046753956" evidence="2">
    <location>
        <begin position="20"/>
        <end position="133"/>
    </location>
</feature>
<dbReference type="PROSITE" id="PS51257">
    <property type="entry name" value="PROKAR_LIPOPROTEIN"/>
    <property type="match status" value="1"/>
</dbReference>
<name>A0ABW2NQ37_9BACL</name>
<reference evidence="4" key="1">
    <citation type="journal article" date="2019" name="Int. J. Syst. Evol. Microbiol.">
        <title>The Global Catalogue of Microorganisms (GCM) 10K type strain sequencing project: providing services to taxonomists for standard genome sequencing and annotation.</title>
        <authorList>
            <consortium name="The Broad Institute Genomics Platform"/>
            <consortium name="The Broad Institute Genome Sequencing Center for Infectious Disease"/>
            <person name="Wu L."/>
            <person name="Ma J."/>
        </authorList>
    </citation>
    <scope>NUCLEOTIDE SEQUENCE [LARGE SCALE GENOMIC DNA]</scope>
    <source>
        <strain evidence="4">NBRC 106396</strain>
    </source>
</reference>
<keyword evidence="2" id="KW-0732">Signal</keyword>
<evidence type="ECO:0000313" key="4">
    <source>
        <dbReference type="Proteomes" id="UP001596549"/>
    </source>
</evidence>
<gene>
    <name evidence="3" type="ORF">ACFQPF_07590</name>
</gene>